<dbReference type="EMBL" id="JAKLTQ010000001">
    <property type="protein sequence ID" value="MCG2621022.1"/>
    <property type="molecule type" value="Genomic_DNA"/>
</dbReference>
<feature type="binding site" evidence="5">
    <location>
        <begin position="52"/>
        <end position="54"/>
    </location>
    <ligand>
        <name>ATP</name>
        <dbReference type="ChEBI" id="CHEBI:30616"/>
    </ligand>
</feature>
<dbReference type="Pfam" id="PF00549">
    <property type="entry name" value="Ligase_CoA"/>
    <property type="match status" value="1"/>
</dbReference>
<sequence>MDLFEYQARDLFEAHGVPVLAGIVAYTPEEAKAAAEKIGGVVVVKAQVKVGGRGKAGGVKVAKTPEEAFEYASNILGMDIKGHTVKRVMIAQGADIAEEYYFSILLDRANRNYLAMCSKEGGMEIEQLAVERPEALARVAVDPAVGIDEAKAREIAEAAGFPEELHAKLVDTFIKLWDVFKAEDATLVEVNPLVKSGSGELLAIDGKVSLDENAGFRHPGHSELEDKDAADPLEAKAKELDLNYVKLDGEVGIIGNGAGLVMSTLDVVAYAGEKHGNVKPANFLDIGGGASAEVMANGLDIILNDAQVKSVFVNVFGGITACDAVANGIVKALEILGAKATKPLVVRLDGNSVEEGRRILREANHPLVTLAVGMDEGADKAAELANA</sequence>
<evidence type="ECO:0000256" key="5">
    <source>
        <dbReference type="HAMAP-Rule" id="MF_00558"/>
    </source>
</evidence>
<dbReference type="NCBIfam" id="NF001913">
    <property type="entry name" value="PRK00696.1"/>
    <property type="match status" value="1"/>
</dbReference>
<proteinExistence type="inferred from homology"/>
<keyword evidence="2 5" id="KW-0479">Metal-binding</keyword>
<comment type="pathway">
    <text evidence="5">Carbohydrate metabolism; tricarboxylic acid cycle; succinate from succinyl-CoA (ligase route): step 1/1.</text>
</comment>
<organism evidence="8 9">
    <name type="scientific">Arthrobacter hankyongi</name>
    <dbReference type="NCBI Taxonomy" id="2904801"/>
    <lineage>
        <taxon>Bacteria</taxon>
        <taxon>Bacillati</taxon>
        <taxon>Actinomycetota</taxon>
        <taxon>Actinomycetes</taxon>
        <taxon>Micrococcales</taxon>
        <taxon>Micrococcaceae</taxon>
        <taxon>Arthrobacter</taxon>
    </lineage>
</organism>
<evidence type="ECO:0000313" key="9">
    <source>
        <dbReference type="Proteomes" id="UP001165368"/>
    </source>
</evidence>
<dbReference type="SUPFAM" id="SSF52210">
    <property type="entry name" value="Succinyl-CoA synthetase domains"/>
    <property type="match status" value="1"/>
</dbReference>
<keyword evidence="4 5" id="KW-0460">Magnesium</keyword>
<dbReference type="EC" id="6.2.1.5" evidence="5"/>
<dbReference type="PROSITE" id="PS50975">
    <property type="entry name" value="ATP_GRASP"/>
    <property type="match status" value="1"/>
</dbReference>
<feature type="domain" description="ATP-grasp" evidence="7">
    <location>
        <begin position="9"/>
        <end position="241"/>
    </location>
</feature>
<evidence type="ECO:0000256" key="6">
    <source>
        <dbReference type="PROSITE-ProRule" id="PRU00409"/>
    </source>
</evidence>
<evidence type="ECO:0000259" key="7">
    <source>
        <dbReference type="PROSITE" id="PS50975"/>
    </source>
</evidence>
<dbReference type="InterPro" id="IPR013815">
    <property type="entry name" value="ATP_grasp_subdomain_1"/>
</dbReference>
<feature type="binding site" evidence="5">
    <location>
        <position position="94"/>
    </location>
    <ligand>
        <name>ATP</name>
        <dbReference type="ChEBI" id="CHEBI:30616"/>
    </ligand>
</feature>
<comment type="catalytic activity">
    <reaction evidence="5">
        <text>GTP + succinate + CoA = succinyl-CoA + GDP + phosphate</text>
        <dbReference type="Rhea" id="RHEA:22120"/>
        <dbReference type="ChEBI" id="CHEBI:30031"/>
        <dbReference type="ChEBI" id="CHEBI:37565"/>
        <dbReference type="ChEBI" id="CHEBI:43474"/>
        <dbReference type="ChEBI" id="CHEBI:57287"/>
        <dbReference type="ChEBI" id="CHEBI:57292"/>
        <dbReference type="ChEBI" id="CHEBI:58189"/>
    </reaction>
</comment>
<dbReference type="Pfam" id="PF08442">
    <property type="entry name" value="ATP-grasp_2"/>
    <property type="match status" value="1"/>
</dbReference>
<feature type="binding site" evidence="5">
    <location>
        <position position="205"/>
    </location>
    <ligand>
        <name>Mg(2+)</name>
        <dbReference type="ChEBI" id="CHEBI:18420"/>
    </ligand>
</feature>
<feature type="binding site" evidence="5">
    <location>
        <position position="191"/>
    </location>
    <ligand>
        <name>Mg(2+)</name>
        <dbReference type="ChEBI" id="CHEBI:18420"/>
    </ligand>
</feature>
<dbReference type="InterPro" id="IPR005811">
    <property type="entry name" value="SUCC_ACL_C"/>
</dbReference>
<comment type="catalytic activity">
    <reaction evidence="5">
        <text>succinate + ATP + CoA = succinyl-CoA + ADP + phosphate</text>
        <dbReference type="Rhea" id="RHEA:17661"/>
        <dbReference type="ChEBI" id="CHEBI:30031"/>
        <dbReference type="ChEBI" id="CHEBI:30616"/>
        <dbReference type="ChEBI" id="CHEBI:43474"/>
        <dbReference type="ChEBI" id="CHEBI:57287"/>
        <dbReference type="ChEBI" id="CHEBI:57292"/>
        <dbReference type="ChEBI" id="CHEBI:456216"/>
        <dbReference type="EC" id="6.2.1.5"/>
    </reaction>
</comment>
<dbReference type="PANTHER" id="PTHR11815">
    <property type="entry name" value="SUCCINYL-COA SYNTHETASE BETA CHAIN"/>
    <property type="match status" value="1"/>
</dbReference>
<comment type="caution">
    <text evidence="8">The sequence shown here is derived from an EMBL/GenBank/DDBJ whole genome shotgun (WGS) entry which is preliminary data.</text>
</comment>
<dbReference type="Gene3D" id="3.40.50.261">
    <property type="entry name" value="Succinyl-CoA synthetase domains"/>
    <property type="match status" value="1"/>
</dbReference>
<dbReference type="Gene3D" id="3.30.470.20">
    <property type="entry name" value="ATP-grasp fold, B domain"/>
    <property type="match status" value="1"/>
</dbReference>
<dbReference type="InterPro" id="IPR011761">
    <property type="entry name" value="ATP-grasp"/>
</dbReference>
<dbReference type="InterPro" id="IPR016102">
    <property type="entry name" value="Succinyl-CoA_synth-like"/>
</dbReference>
<dbReference type="RefSeq" id="WP_237818097.1">
    <property type="nucleotide sequence ID" value="NZ_JAKLTQ010000001.1"/>
</dbReference>
<dbReference type="HAMAP" id="MF_00558">
    <property type="entry name" value="Succ_CoA_beta"/>
    <property type="match status" value="1"/>
</dbReference>
<dbReference type="Proteomes" id="UP001165368">
    <property type="component" value="Unassembled WGS sequence"/>
</dbReference>
<gene>
    <name evidence="5 8" type="primary">sucC</name>
    <name evidence="8" type="ORF">LVY72_03730</name>
</gene>
<dbReference type="Gene3D" id="3.30.1490.20">
    <property type="entry name" value="ATP-grasp fold, A domain"/>
    <property type="match status" value="1"/>
</dbReference>
<comment type="caution">
    <text evidence="5">Lacks conserved residue(s) required for the propagation of feature annotation.</text>
</comment>
<dbReference type="NCBIfam" id="TIGR01016">
    <property type="entry name" value="sucCoAbeta"/>
    <property type="match status" value="1"/>
</dbReference>
<evidence type="ECO:0000313" key="8">
    <source>
        <dbReference type="EMBL" id="MCG2621022.1"/>
    </source>
</evidence>
<dbReference type="InterPro" id="IPR013650">
    <property type="entry name" value="ATP-grasp_succ-CoA_synth-type"/>
</dbReference>
<dbReference type="InterPro" id="IPR005809">
    <property type="entry name" value="Succ_CoA_ligase-like_bsu"/>
</dbReference>
<keyword evidence="9" id="KW-1185">Reference proteome</keyword>
<dbReference type="PANTHER" id="PTHR11815:SF10">
    <property type="entry name" value="SUCCINATE--COA LIGASE [GDP-FORMING] SUBUNIT BETA, MITOCHONDRIAL"/>
    <property type="match status" value="1"/>
</dbReference>
<keyword evidence="5" id="KW-0816">Tricarboxylic acid cycle</keyword>
<evidence type="ECO:0000256" key="3">
    <source>
        <dbReference type="ARBA" id="ARBA00022741"/>
    </source>
</evidence>
<dbReference type="PROSITE" id="PS01217">
    <property type="entry name" value="SUCCINYL_COA_LIG_3"/>
    <property type="match status" value="1"/>
</dbReference>
<reference evidence="8" key="1">
    <citation type="submission" date="2022-01" db="EMBL/GenBank/DDBJ databases">
        <authorList>
            <person name="Jo J.-H."/>
            <person name="Im W.-T."/>
        </authorList>
    </citation>
    <scope>NUCLEOTIDE SEQUENCE</scope>
    <source>
        <strain evidence="8">I2-34</strain>
    </source>
</reference>
<feature type="binding site" evidence="5">
    <location>
        <position position="256"/>
    </location>
    <ligand>
        <name>substrate</name>
        <note>ligand shared with subunit alpha</note>
    </ligand>
</feature>
<keyword evidence="1 5" id="KW-0436">Ligase</keyword>
<keyword evidence="5 6" id="KW-0067">ATP-binding</keyword>
<name>A0ABS9L3F6_9MICC</name>
<dbReference type="PIRSF" id="PIRSF001554">
    <property type="entry name" value="SucCS_beta"/>
    <property type="match status" value="1"/>
</dbReference>
<feature type="binding site" evidence="5">
    <location>
        <begin position="318"/>
        <end position="320"/>
    </location>
    <ligand>
        <name>substrate</name>
        <note>ligand shared with subunit alpha</note>
    </ligand>
</feature>
<comment type="subunit">
    <text evidence="5">Heterotetramer of two alpha and two beta subunits.</text>
</comment>
<dbReference type="SUPFAM" id="SSF56059">
    <property type="entry name" value="Glutathione synthetase ATP-binding domain-like"/>
    <property type="match status" value="1"/>
</dbReference>
<evidence type="ECO:0000256" key="4">
    <source>
        <dbReference type="ARBA" id="ARBA00022842"/>
    </source>
</evidence>
<feature type="binding site" evidence="5">
    <location>
        <position position="45"/>
    </location>
    <ligand>
        <name>ATP</name>
        <dbReference type="ChEBI" id="CHEBI:30616"/>
    </ligand>
</feature>
<dbReference type="InterPro" id="IPR017866">
    <property type="entry name" value="Succ-CoA_synthase_bsu_CS"/>
</dbReference>
<evidence type="ECO:0000256" key="2">
    <source>
        <dbReference type="ARBA" id="ARBA00022723"/>
    </source>
</evidence>
<protein>
    <recommendedName>
        <fullName evidence="5">Succinate--CoA ligase [ADP-forming] subunit beta</fullName>
        <ecNumber evidence="5">6.2.1.5</ecNumber>
    </recommendedName>
    <alternativeName>
        <fullName evidence="5">Succinyl-CoA synthetase subunit beta</fullName>
        <shortName evidence="5">SCS-beta</shortName>
    </alternativeName>
</protein>
<comment type="similarity">
    <text evidence="5">Belongs to the succinate/malate CoA ligase beta subunit family.</text>
</comment>
<evidence type="ECO:0000256" key="1">
    <source>
        <dbReference type="ARBA" id="ARBA00022598"/>
    </source>
</evidence>
<comment type="cofactor">
    <cofactor evidence="5">
        <name>Mg(2+)</name>
        <dbReference type="ChEBI" id="CHEBI:18420"/>
    </cofactor>
    <text evidence="5">Binds 1 Mg(2+) ion per subunit.</text>
</comment>
<comment type="function">
    <text evidence="5">Succinyl-CoA synthetase functions in the citric acid cycle (TCA), coupling the hydrolysis of succinyl-CoA to the synthesis of either ATP or GTP and thus represents the only step of substrate-level phosphorylation in the TCA. The beta subunit provides nucleotide specificity of the enzyme and binds the substrate succinate, while the binding sites for coenzyme A and phosphate are found in the alpha subunit.</text>
</comment>
<keyword evidence="3 5" id="KW-0547">Nucleotide-binding</keyword>
<accession>A0ABS9L3F6</accession>
<dbReference type="GO" id="GO:0004775">
    <property type="term" value="F:succinate-CoA ligase (ADP-forming) activity"/>
    <property type="evidence" value="ECO:0007669"/>
    <property type="project" value="UniProtKB-EC"/>
</dbReference>
<feature type="binding site" evidence="5">
    <location>
        <position position="99"/>
    </location>
    <ligand>
        <name>ATP</name>
        <dbReference type="ChEBI" id="CHEBI:30616"/>
    </ligand>
</feature>